<feature type="region of interest" description="Disordered" evidence="1">
    <location>
        <begin position="226"/>
        <end position="248"/>
    </location>
</feature>
<reference evidence="2 3" key="1">
    <citation type="journal article" date="2015" name="Genome Biol. Evol.">
        <title>Comparative Genomics of a Bacterivorous Green Alga Reveals Evolutionary Causalities and Consequences of Phago-Mixotrophic Mode of Nutrition.</title>
        <authorList>
            <person name="Burns J.A."/>
            <person name="Paasch A."/>
            <person name="Narechania A."/>
            <person name="Kim E."/>
        </authorList>
    </citation>
    <scope>NUCLEOTIDE SEQUENCE [LARGE SCALE GENOMIC DNA]</scope>
    <source>
        <strain evidence="2 3">PLY_AMNH</strain>
    </source>
</reference>
<proteinExistence type="predicted"/>
<gene>
    <name evidence="2" type="ORF">CYMTET_45708</name>
</gene>
<feature type="region of interest" description="Disordered" evidence="1">
    <location>
        <begin position="120"/>
        <end position="146"/>
    </location>
</feature>
<feature type="region of interest" description="Disordered" evidence="1">
    <location>
        <begin position="28"/>
        <end position="67"/>
    </location>
</feature>
<dbReference type="Proteomes" id="UP001190700">
    <property type="component" value="Unassembled WGS sequence"/>
</dbReference>
<protein>
    <submittedName>
        <fullName evidence="2">Uncharacterized protein</fullName>
    </submittedName>
</protein>
<feature type="compositionally biased region" description="Gly residues" evidence="1">
    <location>
        <begin position="32"/>
        <end position="52"/>
    </location>
</feature>
<name>A0AAE0BZR1_9CHLO</name>
<keyword evidence="3" id="KW-1185">Reference proteome</keyword>
<comment type="caution">
    <text evidence="2">The sequence shown here is derived from an EMBL/GenBank/DDBJ whole genome shotgun (WGS) entry which is preliminary data.</text>
</comment>
<organism evidence="2 3">
    <name type="scientific">Cymbomonas tetramitiformis</name>
    <dbReference type="NCBI Taxonomy" id="36881"/>
    <lineage>
        <taxon>Eukaryota</taxon>
        <taxon>Viridiplantae</taxon>
        <taxon>Chlorophyta</taxon>
        <taxon>Pyramimonadophyceae</taxon>
        <taxon>Pyramimonadales</taxon>
        <taxon>Pyramimonadaceae</taxon>
        <taxon>Cymbomonas</taxon>
    </lineage>
</organism>
<evidence type="ECO:0000313" key="2">
    <source>
        <dbReference type="EMBL" id="KAK3244692.1"/>
    </source>
</evidence>
<sequence length="248" mass="25669">MGQHFTYSSLALRLSKVFRDEFPLARRSEPVSGGGGSAAGGGARGGGGGSHGGSAYSFGSRRREKPVGDWKPVKGVRYLQWEGKGSPCVTCFRLWAVTDAHLGTAGVCPYSCTKAFSPDRVPPDAPPPPSKPPPLSAWPPSAAPAARALQVEPAPQDDTAPQGPAVMHVRSIEPAPDSYEMDNGPVIGLDAGEAAWVPGAMALSGYIDEDDDTDWPAFRSGPVYIPPTDLGKSAVTDHGIAPPSGGAP</sequence>
<feature type="compositionally biased region" description="Pro residues" evidence="1">
    <location>
        <begin position="123"/>
        <end position="137"/>
    </location>
</feature>
<evidence type="ECO:0000256" key="1">
    <source>
        <dbReference type="SAM" id="MobiDB-lite"/>
    </source>
</evidence>
<dbReference type="EMBL" id="LGRX02031553">
    <property type="protein sequence ID" value="KAK3244692.1"/>
    <property type="molecule type" value="Genomic_DNA"/>
</dbReference>
<dbReference type="AlphaFoldDB" id="A0AAE0BZR1"/>
<evidence type="ECO:0000313" key="3">
    <source>
        <dbReference type="Proteomes" id="UP001190700"/>
    </source>
</evidence>
<accession>A0AAE0BZR1</accession>